<evidence type="ECO:0000256" key="1">
    <source>
        <dbReference type="SAM" id="MobiDB-lite"/>
    </source>
</evidence>
<dbReference type="PANTHER" id="PTHR23124">
    <property type="entry name" value="C-TYPE LECTIN DOMAIN-CONTAINING PROTEIN-RELATED-RELATED"/>
    <property type="match status" value="1"/>
</dbReference>
<sequence>MVSILRLLVLFSLLGITVAIFDSFEAEQKGRPPRPPKPPSGPKPPGPRPTNRPPTNPRPTGQPPSGPRPTNRPRPTTRRPGQARGCEHGWMAFNRPQGTWCVKVFYGPHNWHTSQIACKLHGAVLTGFQNANERIQVANAGRALSFRFGGGPQEMWVDGMRRPECQTKEACDPLNAFQWTDGHTTGTDGFFWPGQEPNALYTPKRGVQSAIMMHISPADGIMARFGLPHGSLTNIMIGLLICMLVFQVGGANRETAELLCKGHGATLTGVQDANENMQIAADAVRAYNQNPAGYGDVWLGARRKPECYPPMSCPPLSAFEWTDGHTTGNYFFWGPGEPNALLYQNLGPQTCAVQLVSNCCPLAKYGYPHGSFDDVHCETQFYLYACGKKPS</sequence>
<dbReference type="SMART" id="SM00034">
    <property type="entry name" value="CLECT"/>
    <property type="match status" value="2"/>
</dbReference>
<dbReference type="eggNOG" id="KOG4297">
    <property type="taxonomic scope" value="Eukaryota"/>
</dbReference>
<evidence type="ECO:0000313" key="4">
    <source>
        <dbReference type="Proteomes" id="UP000095282"/>
    </source>
</evidence>
<dbReference type="STRING" id="1561998.A0A1I7U1F4"/>
<accession>A0A1I7U1F4</accession>
<keyword evidence="4" id="KW-1185">Reference proteome</keyword>
<dbReference type="PROSITE" id="PS50041">
    <property type="entry name" value="C_TYPE_LECTIN_2"/>
    <property type="match status" value="1"/>
</dbReference>
<dbReference type="InterPro" id="IPR016187">
    <property type="entry name" value="CTDL_fold"/>
</dbReference>
<dbReference type="Proteomes" id="UP000095282">
    <property type="component" value="Unplaced"/>
</dbReference>
<dbReference type="InterPro" id="IPR016186">
    <property type="entry name" value="C-type_lectin-like/link_sf"/>
</dbReference>
<evidence type="ECO:0000256" key="2">
    <source>
        <dbReference type="SAM" id="SignalP"/>
    </source>
</evidence>
<feature type="compositionally biased region" description="Pro residues" evidence="1">
    <location>
        <begin position="33"/>
        <end position="72"/>
    </location>
</feature>
<dbReference type="InterPro" id="IPR001304">
    <property type="entry name" value="C-type_lectin-like"/>
</dbReference>
<feature type="region of interest" description="Disordered" evidence="1">
    <location>
        <begin position="26"/>
        <end position="84"/>
    </location>
</feature>
<keyword evidence="2" id="KW-0732">Signal</keyword>
<dbReference type="CDD" id="cd00037">
    <property type="entry name" value="CLECT"/>
    <property type="match status" value="2"/>
</dbReference>
<proteinExistence type="predicted"/>
<dbReference type="PANTHER" id="PTHR23124:SF152">
    <property type="entry name" value="C-TYPE LECTIN-RELATED"/>
    <property type="match status" value="1"/>
</dbReference>
<feature type="domain" description="C-type lectin" evidence="3">
    <location>
        <begin position="242"/>
        <end position="378"/>
    </location>
</feature>
<name>A0A1I7U1F4_9PELO</name>
<feature type="chain" id="PRO_5009308293" evidence="2">
    <location>
        <begin position="20"/>
        <end position="391"/>
    </location>
</feature>
<feature type="signal peptide" evidence="2">
    <location>
        <begin position="1"/>
        <end position="19"/>
    </location>
</feature>
<evidence type="ECO:0000313" key="5">
    <source>
        <dbReference type="WBParaSite" id="Csp11.Scaffold629.g13888.t1"/>
    </source>
</evidence>
<dbReference type="WBParaSite" id="Csp11.Scaffold629.g13888.t1">
    <property type="protein sequence ID" value="Csp11.Scaffold629.g13888.t1"/>
    <property type="gene ID" value="Csp11.Scaffold629.g13888"/>
</dbReference>
<dbReference type="Gene3D" id="3.10.100.10">
    <property type="entry name" value="Mannose-Binding Protein A, subunit A"/>
    <property type="match status" value="2"/>
</dbReference>
<organism evidence="4 5">
    <name type="scientific">Caenorhabditis tropicalis</name>
    <dbReference type="NCBI Taxonomy" id="1561998"/>
    <lineage>
        <taxon>Eukaryota</taxon>
        <taxon>Metazoa</taxon>
        <taxon>Ecdysozoa</taxon>
        <taxon>Nematoda</taxon>
        <taxon>Chromadorea</taxon>
        <taxon>Rhabditida</taxon>
        <taxon>Rhabditina</taxon>
        <taxon>Rhabditomorpha</taxon>
        <taxon>Rhabditoidea</taxon>
        <taxon>Rhabditidae</taxon>
        <taxon>Peloderinae</taxon>
        <taxon>Caenorhabditis</taxon>
    </lineage>
</organism>
<dbReference type="AlphaFoldDB" id="A0A1I7U1F4"/>
<dbReference type="SUPFAM" id="SSF56436">
    <property type="entry name" value="C-type lectin-like"/>
    <property type="match status" value="2"/>
</dbReference>
<evidence type="ECO:0000259" key="3">
    <source>
        <dbReference type="PROSITE" id="PS50041"/>
    </source>
</evidence>
<reference evidence="5" key="1">
    <citation type="submission" date="2016-11" db="UniProtKB">
        <authorList>
            <consortium name="WormBaseParasite"/>
        </authorList>
    </citation>
    <scope>IDENTIFICATION</scope>
</reference>
<protein>
    <submittedName>
        <fullName evidence="5">C-type lectin domain-containing protein</fullName>
    </submittedName>
</protein>